<dbReference type="Gene3D" id="1.20.1250.20">
    <property type="entry name" value="MFS general substrate transporter like domains"/>
    <property type="match status" value="1"/>
</dbReference>
<dbReference type="GO" id="GO:0016020">
    <property type="term" value="C:membrane"/>
    <property type="evidence" value="ECO:0007669"/>
    <property type="project" value="UniProtKB-SubCell"/>
</dbReference>
<dbReference type="AlphaFoldDB" id="A0A2I4CVV2"/>
<evidence type="ECO:0000256" key="1">
    <source>
        <dbReference type="ARBA" id="ARBA00004141"/>
    </source>
</evidence>
<dbReference type="SUPFAM" id="SSF103473">
    <property type="entry name" value="MFS general substrate transporter"/>
    <property type="match status" value="1"/>
</dbReference>
<evidence type="ECO:0000256" key="2">
    <source>
        <dbReference type="ARBA" id="ARBA00022692"/>
    </source>
</evidence>
<protein>
    <submittedName>
        <fullName evidence="7">Solute carrier family 22 member 6-B isoform X3</fullName>
    </submittedName>
</protein>
<dbReference type="Pfam" id="PF00083">
    <property type="entry name" value="Sugar_tr"/>
    <property type="match status" value="1"/>
</dbReference>
<accession>A0A2I4CVV2</accession>
<feature type="transmembrane region" description="Helical" evidence="5">
    <location>
        <begin position="348"/>
        <end position="366"/>
    </location>
</feature>
<evidence type="ECO:0000256" key="4">
    <source>
        <dbReference type="ARBA" id="ARBA00023136"/>
    </source>
</evidence>
<keyword evidence="6" id="KW-1185">Reference proteome</keyword>
<gene>
    <name evidence="7" type="primary">oatx</name>
</gene>
<dbReference type="CTD" id="555218"/>
<feature type="transmembrane region" description="Helical" evidence="5">
    <location>
        <begin position="378"/>
        <end position="401"/>
    </location>
</feature>
<dbReference type="InterPro" id="IPR036259">
    <property type="entry name" value="MFS_trans_sf"/>
</dbReference>
<organism evidence="6 7">
    <name type="scientific">Austrofundulus limnaeus</name>
    <name type="common">Annual killifish</name>
    <dbReference type="NCBI Taxonomy" id="52670"/>
    <lineage>
        <taxon>Eukaryota</taxon>
        <taxon>Metazoa</taxon>
        <taxon>Chordata</taxon>
        <taxon>Craniata</taxon>
        <taxon>Vertebrata</taxon>
        <taxon>Euteleostomi</taxon>
        <taxon>Actinopterygii</taxon>
        <taxon>Neopterygii</taxon>
        <taxon>Teleostei</taxon>
        <taxon>Neoteleostei</taxon>
        <taxon>Acanthomorphata</taxon>
        <taxon>Ovalentaria</taxon>
        <taxon>Atherinomorphae</taxon>
        <taxon>Cyprinodontiformes</taxon>
        <taxon>Rivulidae</taxon>
        <taxon>Austrofundulus</taxon>
    </lineage>
</organism>
<keyword evidence="2 5" id="KW-0812">Transmembrane</keyword>
<dbReference type="Proteomes" id="UP000192220">
    <property type="component" value="Unplaced"/>
</dbReference>
<comment type="subcellular location">
    <subcellularLocation>
        <location evidence="1">Membrane</location>
        <topology evidence="1">Multi-pass membrane protein</topology>
    </subcellularLocation>
</comment>
<evidence type="ECO:0000256" key="5">
    <source>
        <dbReference type="SAM" id="Phobius"/>
    </source>
</evidence>
<name>A0A2I4CVV2_AUSLI</name>
<evidence type="ECO:0000313" key="7">
    <source>
        <dbReference type="RefSeq" id="XP_013884107.1"/>
    </source>
</evidence>
<feature type="transmembrane region" description="Helical" evidence="5">
    <location>
        <begin position="149"/>
        <end position="165"/>
    </location>
</feature>
<feature type="transmembrane region" description="Helical" evidence="5">
    <location>
        <begin position="195"/>
        <end position="219"/>
    </location>
</feature>
<dbReference type="PANTHER" id="PTHR24064">
    <property type="entry name" value="SOLUTE CARRIER FAMILY 22 MEMBER"/>
    <property type="match status" value="1"/>
</dbReference>
<keyword evidence="4 5" id="KW-0472">Membrane</keyword>
<evidence type="ECO:0000256" key="3">
    <source>
        <dbReference type="ARBA" id="ARBA00022989"/>
    </source>
</evidence>
<feature type="transmembrane region" description="Helical" evidence="5">
    <location>
        <begin position="231"/>
        <end position="254"/>
    </location>
</feature>
<dbReference type="RefSeq" id="XP_013884107.1">
    <property type="nucleotide sequence ID" value="XM_014028653.1"/>
</dbReference>
<feature type="transmembrane region" description="Helical" evidence="5">
    <location>
        <begin position="260"/>
        <end position="279"/>
    </location>
</feature>
<proteinExistence type="predicted"/>
<evidence type="ECO:0000313" key="6">
    <source>
        <dbReference type="Proteomes" id="UP000192220"/>
    </source>
</evidence>
<reference evidence="7" key="1">
    <citation type="submission" date="2025-08" db="UniProtKB">
        <authorList>
            <consortium name="RefSeq"/>
        </authorList>
    </citation>
    <scope>IDENTIFICATION</scope>
</reference>
<dbReference type="OrthoDB" id="2544694at2759"/>
<dbReference type="GO" id="GO:0022857">
    <property type="term" value="F:transmembrane transporter activity"/>
    <property type="evidence" value="ECO:0007669"/>
    <property type="project" value="InterPro"/>
</dbReference>
<sequence length="466" mass="53118">MGFTDLLNEVGGFGRYQWLHVTLISFPGLLMASQNLLNNFVSGVPSHHCRLPANQSIYNLSLIYKVDMQQLLKVFIPPDSSGNNLDRCRRYAHPQWHLLATNSTANVSDLQTEGCVDGWTFNQSEFFTTTVSEWSLVCTRRPLKQMIQTVYMGGVLTGAIIYGSLSDRFGRKSVLIWSYLQLGVLGCSSALSPSYLAYCVFRFLSGMAVSGIILNGFSLKVEWIPTKSRTLVGTLTSFFFTFGQMILAGLAYWLRDWRKLQLFVCAPHFLFFAYSWWYAESARWLVLNRRSEDALKSLYRVARINGKPEIKGKLTIEVLHSHMSKEIESSHSTFTAFDLLKTRRIRRISICLVAVWFATSFAYYGLAMDLQKFGVSIYLMQIIFGAVDVPAKFFALAMLTYMGRRVSQICRHSEPHWPVWVKLSLRPPLPLFTCSPESCTPQSSGRQEWALSPQWRELAAWQLLQS</sequence>
<keyword evidence="3 5" id="KW-1133">Transmembrane helix</keyword>
<dbReference type="InterPro" id="IPR005828">
    <property type="entry name" value="MFS_sugar_transport-like"/>
</dbReference>